<gene>
    <name evidence="3" type="ORF">GCM10023318_43370</name>
</gene>
<evidence type="ECO:0000313" key="4">
    <source>
        <dbReference type="Proteomes" id="UP001500603"/>
    </source>
</evidence>
<dbReference type="CDD" id="cd00829">
    <property type="entry name" value="SCP-x_thiolase"/>
    <property type="match status" value="1"/>
</dbReference>
<dbReference type="RefSeq" id="WP_345497412.1">
    <property type="nucleotide sequence ID" value="NZ_BAABJM010000004.1"/>
</dbReference>
<accession>A0ABP9KQZ1</accession>
<dbReference type="PANTHER" id="PTHR42870">
    <property type="entry name" value="ACETYL-COA C-ACETYLTRANSFERASE"/>
    <property type="match status" value="1"/>
</dbReference>
<dbReference type="Gene3D" id="3.40.47.10">
    <property type="match status" value="1"/>
</dbReference>
<dbReference type="PIRSF" id="PIRSF000429">
    <property type="entry name" value="Ac-CoA_Ac_transf"/>
    <property type="match status" value="1"/>
</dbReference>
<dbReference type="InterPro" id="IPR016039">
    <property type="entry name" value="Thiolase-like"/>
</dbReference>
<evidence type="ECO:0000313" key="3">
    <source>
        <dbReference type="EMBL" id="GAA5061132.1"/>
    </source>
</evidence>
<dbReference type="Pfam" id="PF22691">
    <property type="entry name" value="Thiolase_C_1"/>
    <property type="match status" value="1"/>
</dbReference>
<dbReference type="EMBL" id="BAABJM010000004">
    <property type="protein sequence ID" value="GAA5061132.1"/>
    <property type="molecule type" value="Genomic_DNA"/>
</dbReference>
<dbReference type="InterPro" id="IPR002155">
    <property type="entry name" value="Thiolase"/>
</dbReference>
<protein>
    <submittedName>
        <fullName evidence="3">Thiolase</fullName>
    </submittedName>
</protein>
<keyword evidence="4" id="KW-1185">Reference proteome</keyword>
<dbReference type="Proteomes" id="UP001500603">
    <property type="component" value="Unassembled WGS sequence"/>
</dbReference>
<organism evidence="3 4">
    <name type="scientific">Nocardia callitridis</name>
    <dbReference type="NCBI Taxonomy" id="648753"/>
    <lineage>
        <taxon>Bacteria</taxon>
        <taxon>Bacillati</taxon>
        <taxon>Actinomycetota</taxon>
        <taxon>Actinomycetes</taxon>
        <taxon>Mycobacteriales</taxon>
        <taxon>Nocardiaceae</taxon>
        <taxon>Nocardia</taxon>
    </lineage>
</organism>
<proteinExistence type="predicted"/>
<evidence type="ECO:0000256" key="1">
    <source>
        <dbReference type="SAM" id="MobiDB-lite"/>
    </source>
</evidence>
<sequence length="378" mass="39769">MTTGCFVVGAAETARLGRIPDQSVLELNVEAGLRALTDAGLRTTDIDGIAGAYSPHQVAHALGVQPRWVDTTNVGGCSFMAHVRHASAALRAGYADAVLITHGESNRSRVGVPPRPRDPASLTGQFEEPYGARAPYTKFTLPALRYMHEHGLTERDLAEVVVAQRHWAHRNSRAGRRTRMTVEEVLAAPVLAWPFRIPQVCMVTDGGGALVLIRAGDARVGQRARAVEVLGTGEATESPMVAYLPNAGVSGAARRAAADAFAEADLRHGDIDHVMNYDAFAHLPWIGLESMGFFGPGAAARFISEGGTAPGGPLPLNTNGGGLAYTHTGMYGMFALTESARQVRGEADADIGPVGTSLALGFGGMFTAAGVTILGRPR</sequence>
<dbReference type="SUPFAM" id="SSF53901">
    <property type="entry name" value="Thiolase-like"/>
    <property type="match status" value="2"/>
</dbReference>
<name>A0ABP9KQZ1_9NOCA</name>
<dbReference type="InterPro" id="IPR055140">
    <property type="entry name" value="Thiolase_C_2"/>
</dbReference>
<evidence type="ECO:0000259" key="2">
    <source>
        <dbReference type="Pfam" id="PF22691"/>
    </source>
</evidence>
<feature type="region of interest" description="Disordered" evidence="1">
    <location>
        <begin position="106"/>
        <end position="126"/>
    </location>
</feature>
<feature type="domain" description="Thiolase C-terminal" evidence="2">
    <location>
        <begin position="233"/>
        <end position="376"/>
    </location>
</feature>
<reference evidence="4" key="1">
    <citation type="journal article" date="2019" name="Int. J. Syst. Evol. Microbiol.">
        <title>The Global Catalogue of Microorganisms (GCM) 10K type strain sequencing project: providing services to taxonomists for standard genome sequencing and annotation.</title>
        <authorList>
            <consortium name="The Broad Institute Genomics Platform"/>
            <consortium name="The Broad Institute Genome Sequencing Center for Infectious Disease"/>
            <person name="Wu L."/>
            <person name="Ma J."/>
        </authorList>
    </citation>
    <scope>NUCLEOTIDE SEQUENCE [LARGE SCALE GENOMIC DNA]</scope>
    <source>
        <strain evidence="4">JCM 18298</strain>
    </source>
</reference>
<dbReference type="PANTHER" id="PTHR42870:SF1">
    <property type="entry name" value="NON-SPECIFIC LIPID-TRANSFER PROTEIN-LIKE 2"/>
    <property type="match status" value="1"/>
</dbReference>
<comment type="caution">
    <text evidence="3">The sequence shown here is derived from an EMBL/GenBank/DDBJ whole genome shotgun (WGS) entry which is preliminary data.</text>
</comment>